<evidence type="ECO:0000256" key="2">
    <source>
        <dbReference type="SAM" id="Phobius"/>
    </source>
</evidence>
<sequence length="247" mass="27469">MTKPDKQSGRRYTEAEVRAILERALRDAQARDVGHDELVAAAEEIGISRGAIEAASREIEHVRGEAEARAAILARRRTGFRSHLFSFVVVNAFLFAINALTPGPWWFFWPLLGWGLGLAFHARAGLSSEVSPRQLRREIERSAALAQREEHRRLKERRRMEQLERKQRLERSAEELGHAVEEGVATVLSRIAQEIRGSAPPPPPEDAPRGRRIAPLGADEAGVDDAESEALGEEEAARAARRGRGGR</sequence>
<evidence type="ECO:0000313" key="4">
    <source>
        <dbReference type="EMBL" id="AUX31494.1"/>
    </source>
</evidence>
<gene>
    <name evidence="4" type="ORF">SOCE836_036250</name>
</gene>
<keyword evidence="2" id="KW-0812">Transmembrane</keyword>
<feature type="compositionally biased region" description="Acidic residues" evidence="1">
    <location>
        <begin position="221"/>
        <end position="234"/>
    </location>
</feature>
<keyword evidence="2" id="KW-0472">Membrane</keyword>
<evidence type="ECO:0000313" key="5">
    <source>
        <dbReference type="Proteomes" id="UP000295497"/>
    </source>
</evidence>
<feature type="transmembrane region" description="Helical" evidence="2">
    <location>
        <begin position="107"/>
        <end position="126"/>
    </location>
</feature>
<feature type="domain" description="2TM" evidence="3">
    <location>
        <begin position="74"/>
        <end position="122"/>
    </location>
</feature>
<evidence type="ECO:0000259" key="3">
    <source>
        <dbReference type="Pfam" id="PF13239"/>
    </source>
</evidence>
<feature type="region of interest" description="Disordered" evidence="1">
    <location>
        <begin position="195"/>
        <end position="247"/>
    </location>
</feature>
<dbReference type="EMBL" id="CP012672">
    <property type="protein sequence ID" value="AUX31494.1"/>
    <property type="molecule type" value="Genomic_DNA"/>
</dbReference>
<keyword evidence="2" id="KW-1133">Transmembrane helix</keyword>
<evidence type="ECO:0000256" key="1">
    <source>
        <dbReference type="SAM" id="MobiDB-lite"/>
    </source>
</evidence>
<proteinExistence type="predicted"/>
<dbReference type="Pfam" id="PF13239">
    <property type="entry name" value="2TM"/>
    <property type="match status" value="1"/>
</dbReference>
<dbReference type="Proteomes" id="UP000295497">
    <property type="component" value="Chromosome"/>
</dbReference>
<reference evidence="4 5" key="1">
    <citation type="submission" date="2015-09" db="EMBL/GenBank/DDBJ databases">
        <title>Sorangium comparison.</title>
        <authorList>
            <person name="Zaburannyi N."/>
            <person name="Bunk B."/>
            <person name="Overmann J."/>
            <person name="Mueller R."/>
        </authorList>
    </citation>
    <scope>NUCLEOTIDE SEQUENCE [LARGE SCALE GENOMIC DNA]</scope>
    <source>
        <strain evidence="4 5">So ce836</strain>
    </source>
</reference>
<organism evidence="4 5">
    <name type="scientific">Sorangium cellulosum</name>
    <name type="common">Polyangium cellulosum</name>
    <dbReference type="NCBI Taxonomy" id="56"/>
    <lineage>
        <taxon>Bacteria</taxon>
        <taxon>Pseudomonadati</taxon>
        <taxon>Myxococcota</taxon>
        <taxon>Polyangia</taxon>
        <taxon>Polyangiales</taxon>
        <taxon>Polyangiaceae</taxon>
        <taxon>Sorangium</taxon>
    </lineage>
</organism>
<name>A0A4P2QN18_SORCE</name>
<dbReference type="InterPro" id="IPR025698">
    <property type="entry name" value="2TM_dom"/>
</dbReference>
<feature type="transmembrane region" description="Helical" evidence="2">
    <location>
        <begin position="84"/>
        <end position="101"/>
    </location>
</feature>
<accession>A0A4P2QN18</accession>
<dbReference type="AlphaFoldDB" id="A0A4P2QN18"/>
<protein>
    <recommendedName>
        <fullName evidence="3">2TM domain-containing protein</fullName>
    </recommendedName>
</protein>
<dbReference type="RefSeq" id="WP_129575280.1">
    <property type="nucleotide sequence ID" value="NZ_CP012672.1"/>
</dbReference>